<dbReference type="Pfam" id="PF01494">
    <property type="entry name" value="FAD_binding_3"/>
    <property type="match status" value="2"/>
</dbReference>
<dbReference type="PANTHER" id="PTHR43004">
    <property type="entry name" value="TRK SYSTEM POTASSIUM UPTAKE PROTEIN"/>
    <property type="match status" value="1"/>
</dbReference>
<dbReference type="GO" id="GO:0006744">
    <property type="term" value="P:ubiquinone biosynthetic process"/>
    <property type="evidence" value="ECO:0007669"/>
    <property type="project" value="TreeGrafter"/>
</dbReference>
<dbReference type="AlphaFoldDB" id="A0AAD9GIB6"/>
<feature type="domain" description="FAD-binding" evidence="3">
    <location>
        <begin position="8"/>
        <end position="137"/>
    </location>
</feature>
<dbReference type="InterPro" id="IPR036188">
    <property type="entry name" value="FAD/NAD-bd_sf"/>
</dbReference>
<keyword evidence="5" id="KW-1185">Reference proteome</keyword>
<dbReference type="Gene3D" id="3.50.50.60">
    <property type="entry name" value="FAD/NAD(P)-binding domain"/>
    <property type="match status" value="3"/>
</dbReference>
<gene>
    <name evidence="4" type="ORF">X943_003075</name>
</gene>
<evidence type="ECO:0000256" key="1">
    <source>
        <dbReference type="ARBA" id="ARBA00022630"/>
    </source>
</evidence>
<evidence type="ECO:0000313" key="5">
    <source>
        <dbReference type="Proteomes" id="UP001195914"/>
    </source>
</evidence>
<accession>A0AAD9GIB6</accession>
<dbReference type="GO" id="GO:0016709">
    <property type="term" value="F:oxidoreductase activity, acting on paired donors, with incorporation or reduction of molecular oxygen, NAD(P)H as one donor, and incorporation of one atom of oxygen"/>
    <property type="evidence" value="ECO:0007669"/>
    <property type="project" value="UniProtKB-ARBA"/>
</dbReference>
<dbReference type="PRINTS" id="PR00420">
    <property type="entry name" value="RNGMNOXGNASE"/>
</dbReference>
<dbReference type="PANTHER" id="PTHR43004:SF6">
    <property type="entry name" value="FAD_NAD(P)-BINDING OXIDOREDUCTASE FAMILY PROTEIN"/>
    <property type="match status" value="1"/>
</dbReference>
<proteinExistence type="predicted"/>
<dbReference type="EMBL" id="JAHBMH010000024">
    <property type="protein sequence ID" value="KAK1938641.1"/>
    <property type="molecule type" value="Genomic_DNA"/>
</dbReference>
<reference evidence="4" key="2">
    <citation type="submission" date="2021-05" db="EMBL/GenBank/DDBJ databases">
        <authorList>
            <person name="Pain A."/>
        </authorList>
    </citation>
    <scope>NUCLEOTIDE SEQUENCE</scope>
    <source>
        <strain evidence="4">1802A</strain>
    </source>
</reference>
<dbReference type="GO" id="GO:0005739">
    <property type="term" value="C:mitochondrion"/>
    <property type="evidence" value="ECO:0007669"/>
    <property type="project" value="TreeGrafter"/>
</dbReference>
<protein>
    <submittedName>
        <fullName evidence="4">FAD binding domain containing protein</fullName>
    </submittedName>
</protein>
<dbReference type="GO" id="GO:0071949">
    <property type="term" value="F:FAD binding"/>
    <property type="evidence" value="ECO:0007669"/>
    <property type="project" value="InterPro"/>
</dbReference>
<reference evidence="4" key="1">
    <citation type="journal article" date="2014" name="Nucleic Acids Res.">
        <title>The evolutionary dynamics of variant antigen genes in Babesia reveal a history of genomic innovation underlying host-parasite interaction.</title>
        <authorList>
            <person name="Jackson A.P."/>
            <person name="Otto T.D."/>
            <person name="Darby A."/>
            <person name="Ramaprasad A."/>
            <person name="Xia D."/>
            <person name="Echaide I.E."/>
            <person name="Farber M."/>
            <person name="Gahlot S."/>
            <person name="Gamble J."/>
            <person name="Gupta D."/>
            <person name="Gupta Y."/>
            <person name="Jackson L."/>
            <person name="Malandrin L."/>
            <person name="Malas T.B."/>
            <person name="Moussa E."/>
            <person name="Nair M."/>
            <person name="Reid A.J."/>
            <person name="Sanders M."/>
            <person name="Sharma J."/>
            <person name="Tracey A."/>
            <person name="Quail M.A."/>
            <person name="Weir W."/>
            <person name="Wastling J.M."/>
            <person name="Hall N."/>
            <person name="Willadsen P."/>
            <person name="Lingelbach K."/>
            <person name="Shiels B."/>
            <person name="Tait A."/>
            <person name="Berriman M."/>
            <person name="Allred D.R."/>
            <person name="Pain A."/>
        </authorList>
    </citation>
    <scope>NUCLEOTIDE SEQUENCE</scope>
    <source>
        <strain evidence="4">1802A</strain>
    </source>
</reference>
<evidence type="ECO:0000313" key="4">
    <source>
        <dbReference type="EMBL" id="KAK1938641.1"/>
    </source>
</evidence>
<evidence type="ECO:0000259" key="3">
    <source>
        <dbReference type="Pfam" id="PF01494"/>
    </source>
</evidence>
<feature type="domain" description="FAD-binding" evidence="3">
    <location>
        <begin position="215"/>
        <end position="410"/>
    </location>
</feature>
<name>A0AAD9GIB6_BABDI</name>
<dbReference type="InterPro" id="IPR050641">
    <property type="entry name" value="RIFMO-like"/>
</dbReference>
<dbReference type="Proteomes" id="UP001195914">
    <property type="component" value="Unassembled WGS sequence"/>
</dbReference>
<dbReference type="InterPro" id="IPR002938">
    <property type="entry name" value="FAD-bd"/>
</dbReference>
<keyword evidence="1" id="KW-0285">Flavoprotein</keyword>
<evidence type="ECO:0000256" key="2">
    <source>
        <dbReference type="ARBA" id="ARBA00022827"/>
    </source>
</evidence>
<sequence>MLPAKIDTCVLIVGAGPVGVTLQLLLSRLGVPCLLAERNTLPRSHPRAHYISNRSMEVWRQVGHLDMGIECIAEPLEHWRYFKYCRHLTDPHVNLYGTVDHFKDTYNYGHTYFDELSPCRITNIPQHKLLFILKTMALSRSHVYKSQLDPAYVSWLKHQYSHVMKNSKLDDLKKPVTLPFDIANVESTDKETLTGVPVFDGGLRFERFMNEDDFRNGVVSELTSTRDDTKVHVRSAFVVGADGIHSKIRKFIDRKNGDAAPIRCDTSLLKNVMSVHFSSPELGELVAANPAMIYFIFSRCITVLVCQGGTPAEFVAQIPYFPELEEADEADEATYIQYINESVGKTLTDVRIMNIKKWTVSTEIANSFVDQNSCRIMVAGDAAHIVAPAGGQGMNMGIADSYNLSWRLGQIFYRRLINRATAKITSSVIPDLISAQLTQYEKQHILNYGKERLAVAKYTRDVCLMEVENGSKFAKSLNYRHNIVHRVMDMLPPLGTTASCVLSKAFTLAKAAVSH</sequence>
<organism evidence="4 5">
    <name type="scientific">Babesia divergens</name>
    <dbReference type="NCBI Taxonomy" id="32595"/>
    <lineage>
        <taxon>Eukaryota</taxon>
        <taxon>Sar</taxon>
        <taxon>Alveolata</taxon>
        <taxon>Apicomplexa</taxon>
        <taxon>Aconoidasida</taxon>
        <taxon>Piroplasmida</taxon>
        <taxon>Babesiidae</taxon>
        <taxon>Babesia</taxon>
    </lineage>
</organism>
<dbReference type="SUPFAM" id="SSF51905">
    <property type="entry name" value="FAD/NAD(P)-binding domain"/>
    <property type="match status" value="1"/>
</dbReference>
<comment type="caution">
    <text evidence="4">The sequence shown here is derived from an EMBL/GenBank/DDBJ whole genome shotgun (WGS) entry which is preliminary data.</text>
</comment>
<keyword evidence="2" id="KW-0274">FAD</keyword>